<keyword evidence="2" id="KW-0547">Nucleotide-binding</keyword>
<dbReference type="PANTHER" id="PTHR43392">
    <property type="entry name" value="AAA-TYPE ATPASE FAMILY PROTEIN / ANKYRIN REPEAT FAMILY PROTEIN"/>
    <property type="match status" value="1"/>
</dbReference>
<reference evidence="5 6" key="1">
    <citation type="submission" date="2017-07" db="EMBL/GenBank/DDBJ databases">
        <title>Isolation and whole genome analysis of endospore-forming bacteria from heroin.</title>
        <authorList>
            <person name="Kalinowski J."/>
            <person name="Ahrens B."/>
            <person name="Al-Dilaimi A."/>
            <person name="Winkler A."/>
            <person name="Wibberg D."/>
            <person name="Schleenbecker U."/>
            <person name="Ruckert C."/>
            <person name="Wolfel R."/>
            <person name="Grass G."/>
        </authorList>
    </citation>
    <scope>NUCLEOTIDE SEQUENCE [LARGE SCALE GENOMIC DNA]</scope>
    <source>
        <strain evidence="5 6">7539</strain>
    </source>
</reference>
<comment type="similarity">
    <text evidence="1">Belongs to the CbxX/CfxQ family.</text>
</comment>
<name>A0A268P2U1_SHOCL</name>
<keyword evidence="3" id="KW-0067">ATP-binding</keyword>
<dbReference type="InterPro" id="IPR027417">
    <property type="entry name" value="P-loop_NTPase"/>
</dbReference>
<evidence type="ECO:0000256" key="2">
    <source>
        <dbReference type="ARBA" id="ARBA00022741"/>
    </source>
</evidence>
<sequence length="765" mass="85525">MARIWKWKNANLSTKGIPINRKEGTSVAQDRQQSIQAEAALWRKRLTRNDATEPMAANELVELARYRFERRKQLDLFVHQWLKEAEEMGASKQIVHQLKQRGQATEWAEAELIPKQWPHLRETDQLRGKQQAIARVQEQANRFLANWEQTELAGNGELEDIVSAFRDQAQALADTASQLLESFQGQYYSKPLFQTLKQLVAEATTLGQRFYEQAAQLAKSQEHQSALAELDEMVGLADVKARIHKLYLFLKYQQERKKRGLQTKQLLNLNMIMTGNPGTGKTTLARLLAKIYYELGILSKPEVYEVDRAQLVAGYVGQTEEQTMAAIERAAGGVLFIDEAYSLKRAGQGGNDYGQAVIDTLVSAMTSGKYAGNFAVILAGYPKEMATFIRSNPGLRSRFPEQNQLHFQNYAESELLDIAETIALENDFVFTEQALKKVLAEIERAKIDQSFGNARVVENIVRAAIFEKGASGSGESEADLVLLNETHIQSTTPQRAEDALSRLDALIGLEEVKREVKKLTAYAKVKEARRDMGLAVPPMPLHTVFSGAPGTGKTTVARLYAEALNQIGLLKKGHVVEVSRSDLVSGFVGQTALKTERVIEDALGGVLFIDEAYSLAQGGTNDYGKEALTALTQAMTTYEANLVVVFAGYGKEMAQLLTSNPGLQSRVRKTIHFPDYTPDERYEMLLAKAKSYRYEWSQPALDLLKGHFKSANRGGNGRYVMKVFEAIIQEQALRVADAEVGRPGFMQIEKEDVERALLNNDHERL</sequence>
<dbReference type="InterPro" id="IPR003593">
    <property type="entry name" value="AAA+_ATPase"/>
</dbReference>
<dbReference type="Pfam" id="PF00004">
    <property type="entry name" value="AAA"/>
    <property type="match status" value="2"/>
</dbReference>
<dbReference type="AlphaFoldDB" id="A0A268P2U1"/>
<evidence type="ECO:0000256" key="3">
    <source>
        <dbReference type="ARBA" id="ARBA00022840"/>
    </source>
</evidence>
<dbReference type="Proteomes" id="UP000216207">
    <property type="component" value="Unassembled WGS sequence"/>
</dbReference>
<evidence type="ECO:0000256" key="1">
    <source>
        <dbReference type="ARBA" id="ARBA00010378"/>
    </source>
</evidence>
<dbReference type="InterPro" id="IPR050773">
    <property type="entry name" value="CbxX/CfxQ_RuBisCO_ESX"/>
</dbReference>
<gene>
    <name evidence="5" type="ORF">CHH72_03465</name>
</gene>
<protein>
    <recommendedName>
        <fullName evidence="4">AAA+ ATPase domain-containing protein</fullName>
    </recommendedName>
</protein>
<dbReference type="GO" id="GO:0016887">
    <property type="term" value="F:ATP hydrolysis activity"/>
    <property type="evidence" value="ECO:0007669"/>
    <property type="project" value="InterPro"/>
</dbReference>
<dbReference type="PRINTS" id="PR00819">
    <property type="entry name" value="CBXCFQXSUPER"/>
</dbReference>
<comment type="caution">
    <text evidence="5">The sequence shown here is derived from an EMBL/GenBank/DDBJ whole genome shotgun (WGS) entry which is preliminary data.</text>
</comment>
<dbReference type="Gene3D" id="1.10.8.60">
    <property type="match status" value="2"/>
</dbReference>
<evidence type="ECO:0000259" key="4">
    <source>
        <dbReference type="SMART" id="SM00382"/>
    </source>
</evidence>
<dbReference type="FunFam" id="3.40.50.300:FF:000216">
    <property type="entry name" value="Type VII secretion ATPase EccA"/>
    <property type="match status" value="2"/>
</dbReference>
<dbReference type="InterPro" id="IPR041627">
    <property type="entry name" value="AAA_lid_6"/>
</dbReference>
<dbReference type="SMART" id="SM00382">
    <property type="entry name" value="AAA"/>
    <property type="match status" value="2"/>
</dbReference>
<dbReference type="CDD" id="cd00009">
    <property type="entry name" value="AAA"/>
    <property type="match status" value="2"/>
</dbReference>
<feature type="domain" description="AAA+ ATPase" evidence="4">
    <location>
        <begin position="539"/>
        <end position="677"/>
    </location>
</feature>
<dbReference type="Pfam" id="PF17866">
    <property type="entry name" value="AAA_lid_6"/>
    <property type="match status" value="2"/>
</dbReference>
<dbReference type="PANTHER" id="PTHR43392:SF2">
    <property type="entry name" value="AAA-TYPE ATPASE FAMILY PROTEIN _ ANKYRIN REPEAT FAMILY PROTEIN"/>
    <property type="match status" value="1"/>
</dbReference>
<proteinExistence type="inferred from homology"/>
<dbReference type="InterPro" id="IPR000641">
    <property type="entry name" value="CbxX/CfxQ"/>
</dbReference>
<dbReference type="GO" id="GO:0005524">
    <property type="term" value="F:ATP binding"/>
    <property type="evidence" value="ECO:0007669"/>
    <property type="project" value="UniProtKB-KW"/>
</dbReference>
<evidence type="ECO:0000313" key="6">
    <source>
        <dbReference type="Proteomes" id="UP000216207"/>
    </source>
</evidence>
<dbReference type="InterPro" id="IPR003959">
    <property type="entry name" value="ATPase_AAA_core"/>
</dbReference>
<feature type="domain" description="AAA+ ATPase" evidence="4">
    <location>
        <begin position="267"/>
        <end position="405"/>
    </location>
</feature>
<dbReference type="Gene3D" id="3.40.50.300">
    <property type="entry name" value="P-loop containing nucleotide triphosphate hydrolases"/>
    <property type="match status" value="2"/>
</dbReference>
<dbReference type="SUPFAM" id="SSF52540">
    <property type="entry name" value="P-loop containing nucleoside triphosphate hydrolases"/>
    <property type="match status" value="2"/>
</dbReference>
<evidence type="ECO:0000313" key="5">
    <source>
        <dbReference type="EMBL" id="PAE90053.1"/>
    </source>
</evidence>
<accession>A0A268P2U1</accession>
<dbReference type="EMBL" id="NPCC01000005">
    <property type="protein sequence ID" value="PAE90053.1"/>
    <property type="molecule type" value="Genomic_DNA"/>
</dbReference>
<organism evidence="5 6">
    <name type="scientific">Shouchella clausii</name>
    <name type="common">Alkalihalobacillus clausii</name>
    <dbReference type="NCBI Taxonomy" id="79880"/>
    <lineage>
        <taxon>Bacteria</taxon>
        <taxon>Bacillati</taxon>
        <taxon>Bacillota</taxon>
        <taxon>Bacilli</taxon>
        <taxon>Bacillales</taxon>
        <taxon>Bacillaceae</taxon>
        <taxon>Shouchella</taxon>
    </lineage>
</organism>